<evidence type="ECO:0000313" key="3">
    <source>
        <dbReference type="Proteomes" id="UP000265520"/>
    </source>
</evidence>
<proteinExistence type="predicted"/>
<dbReference type="Proteomes" id="UP000265520">
    <property type="component" value="Unassembled WGS sequence"/>
</dbReference>
<dbReference type="EMBL" id="LXQA011246170">
    <property type="protein sequence ID" value="MCI90498.1"/>
    <property type="molecule type" value="Genomic_DNA"/>
</dbReference>
<evidence type="ECO:0000256" key="1">
    <source>
        <dbReference type="SAM" id="MobiDB-lite"/>
    </source>
</evidence>
<accession>A0A392VQ15</accession>
<feature type="region of interest" description="Disordered" evidence="1">
    <location>
        <begin position="1"/>
        <end position="53"/>
    </location>
</feature>
<feature type="non-terminal residue" evidence="2">
    <location>
        <position position="1"/>
    </location>
</feature>
<evidence type="ECO:0000313" key="2">
    <source>
        <dbReference type="EMBL" id="MCI90498.1"/>
    </source>
</evidence>
<comment type="caution">
    <text evidence="2">The sequence shown here is derived from an EMBL/GenBank/DDBJ whole genome shotgun (WGS) entry which is preliminary data.</text>
</comment>
<dbReference type="AlphaFoldDB" id="A0A392VQ15"/>
<reference evidence="2 3" key="1">
    <citation type="journal article" date="2018" name="Front. Plant Sci.">
        <title>Red Clover (Trifolium pratense) and Zigzag Clover (T. medium) - A Picture of Genomic Similarities and Differences.</title>
        <authorList>
            <person name="Dluhosova J."/>
            <person name="Istvanek J."/>
            <person name="Nedelnik J."/>
            <person name="Repkova J."/>
        </authorList>
    </citation>
    <scope>NUCLEOTIDE SEQUENCE [LARGE SCALE GENOMIC DNA]</scope>
    <source>
        <strain evidence="3">cv. 10/8</strain>
        <tissue evidence="2">Leaf</tissue>
    </source>
</reference>
<feature type="compositionally biased region" description="Polar residues" evidence="1">
    <location>
        <begin position="1"/>
        <end position="21"/>
    </location>
</feature>
<sequence length="53" mass="6147">INSRISRHYQNSLRTPKQQQIGEAKESSAAGMDERAAAMRRGKRDLYREKEAR</sequence>
<keyword evidence="3" id="KW-1185">Reference proteome</keyword>
<protein>
    <submittedName>
        <fullName evidence="2">Uncharacterized protein</fullName>
    </submittedName>
</protein>
<organism evidence="2 3">
    <name type="scientific">Trifolium medium</name>
    <dbReference type="NCBI Taxonomy" id="97028"/>
    <lineage>
        <taxon>Eukaryota</taxon>
        <taxon>Viridiplantae</taxon>
        <taxon>Streptophyta</taxon>
        <taxon>Embryophyta</taxon>
        <taxon>Tracheophyta</taxon>
        <taxon>Spermatophyta</taxon>
        <taxon>Magnoliopsida</taxon>
        <taxon>eudicotyledons</taxon>
        <taxon>Gunneridae</taxon>
        <taxon>Pentapetalae</taxon>
        <taxon>rosids</taxon>
        <taxon>fabids</taxon>
        <taxon>Fabales</taxon>
        <taxon>Fabaceae</taxon>
        <taxon>Papilionoideae</taxon>
        <taxon>50 kb inversion clade</taxon>
        <taxon>NPAAA clade</taxon>
        <taxon>Hologalegina</taxon>
        <taxon>IRL clade</taxon>
        <taxon>Trifolieae</taxon>
        <taxon>Trifolium</taxon>
    </lineage>
</organism>
<feature type="compositionally biased region" description="Basic and acidic residues" evidence="1">
    <location>
        <begin position="44"/>
        <end position="53"/>
    </location>
</feature>
<name>A0A392VQ15_9FABA</name>